<feature type="domain" description="Aminoacyl-transfer RNA synthetases class-II family profile" evidence="10">
    <location>
        <begin position="152"/>
        <end position="435"/>
    </location>
</feature>
<dbReference type="HAMAP" id="MF_02075">
    <property type="entry name" value="Asp_tRNA_synth_type2"/>
    <property type="match status" value="1"/>
</dbReference>
<protein>
    <recommendedName>
        <fullName evidence="9">Aspartate--tRNA(Asp/Asn) ligase</fullName>
        <ecNumber evidence="9">6.1.1.23</ecNumber>
    </recommendedName>
    <alternativeName>
        <fullName evidence="9">Aspartyl-tRNA synthetase</fullName>
        <shortName evidence="9">AspRS</shortName>
    </alternativeName>
    <alternativeName>
        <fullName evidence="9">Non-discriminating aspartyl-tRNA synthetase</fullName>
        <shortName evidence="9">ND-AspRS</shortName>
    </alternativeName>
</protein>
<evidence type="ECO:0000313" key="12">
    <source>
        <dbReference type="Proteomes" id="UP001143474"/>
    </source>
</evidence>
<dbReference type="Gene3D" id="3.30.930.10">
    <property type="entry name" value="Bira Bifunctional Protein, Domain 2"/>
    <property type="match status" value="1"/>
</dbReference>
<dbReference type="NCBIfam" id="NF003483">
    <property type="entry name" value="PRK05159.1"/>
    <property type="match status" value="1"/>
</dbReference>
<dbReference type="GO" id="GO:0050560">
    <property type="term" value="F:aspartate-tRNA(Asn) ligase activity"/>
    <property type="evidence" value="ECO:0007669"/>
    <property type="project" value="UniProtKB-EC"/>
</dbReference>
<feature type="binding site" evidence="9">
    <location>
        <position position="373"/>
    </location>
    <ligand>
        <name>L-aspartate</name>
        <dbReference type="ChEBI" id="CHEBI:29991"/>
    </ligand>
</feature>
<comment type="caution">
    <text evidence="11">The sequence shown here is derived from an EMBL/GenBank/DDBJ whole genome shotgun (WGS) entry which is preliminary data.</text>
</comment>
<accession>A0A9W6MAR4</accession>
<dbReference type="PROSITE" id="PS50862">
    <property type="entry name" value="AA_TRNA_LIGASE_II"/>
    <property type="match status" value="1"/>
</dbReference>
<keyword evidence="3 9" id="KW-0963">Cytoplasm</keyword>
<dbReference type="SUPFAM" id="SSF50249">
    <property type="entry name" value="Nucleic acid-binding proteins"/>
    <property type="match status" value="1"/>
</dbReference>
<dbReference type="GO" id="GO:0006422">
    <property type="term" value="P:aspartyl-tRNA aminoacylation"/>
    <property type="evidence" value="ECO:0007669"/>
    <property type="project" value="UniProtKB-UniRule"/>
</dbReference>
<dbReference type="InterPro" id="IPR004523">
    <property type="entry name" value="Asp-tRNA_synthase_2"/>
</dbReference>
<evidence type="ECO:0000256" key="3">
    <source>
        <dbReference type="ARBA" id="ARBA00022490"/>
    </source>
</evidence>
<evidence type="ECO:0000256" key="2">
    <source>
        <dbReference type="ARBA" id="ARBA00005312"/>
    </source>
</evidence>
<feature type="binding site" evidence="9">
    <location>
        <position position="218"/>
    </location>
    <ligand>
        <name>L-aspartate</name>
        <dbReference type="ChEBI" id="CHEBI:29991"/>
    </ligand>
</feature>
<keyword evidence="5 9" id="KW-0547">Nucleotide-binding</keyword>
<dbReference type="InterPro" id="IPR002312">
    <property type="entry name" value="Asp/Asn-tRNA-synth_IIb"/>
</dbReference>
<dbReference type="AlphaFoldDB" id="A0A9W6MAR4"/>
<dbReference type="RefSeq" id="WP_271216126.1">
    <property type="nucleotide sequence ID" value="NZ_BAAAVD010000006.1"/>
</dbReference>
<dbReference type="InterPro" id="IPR045864">
    <property type="entry name" value="aa-tRNA-synth_II/BPL/LPL"/>
</dbReference>
<dbReference type="SUPFAM" id="SSF55681">
    <property type="entry name" value="Class II aaRS and biotin synthetases"/>
    <property type="match status" value="1"/>
</dbReference>
<evidence type="ECO:0000256" key="5">
    <source>
        <dbReference type="ARBA" id="ARBA00022741"/>
    </source>
</evidence>
<dbReference type="Pfam" id="PF01336">
    <property type="entry name" value="tRNA_anti-codon"/>
    <property type="match status" value="1"/>
</dbReference>
<evidence type="ECO:0000313" key="11">
    <source>
        <dbReference type="EMBL" id="GLK07599.1"/>
    </source>
</evidence>
<keyword evidence="4 9" id="KW-0436">Ligase</keyword>
<evidence type="ECO:0000256" key="9">
    <source>
        <dbReference type="HAMAP-Rule" id="MF_02075"/>
    </source>
</evidence>
<dbReference type="Gene3D" id="2.40.50.140">
    <property type="entry name" value="Nucleic acid-binding proteins"/>
    <property type="match status" value="1"/>
</dbReference>
<dbReference type="Pfam" id="PF00152">
    <property type="entry name" value="tRNA-synt_2"/>
    <property type="match status" value="1"/>
</dbReference>
<feature type="region of interest" description="Aspartate" evidence="9">
    <location>
        <begin position="197"/>
        <end position="200"/>
    </location>
</feature>
<feature type="binding site" evidence="9">
    <location>
        <position position="366"/>
    </location>
    <ligand>
        <name>ATP</name>
        <dbReference type="ChEBI" id="CHEBI:30616"/>
    </ligand>
</feature>
<name>A0A9W6MAR4_9ACTN</name>
<evidence type="ECO:0000256" key="4">
    <source>
        <dbReference type="ARBA" id="ARBA00022598"/>
    </source>
</evidence>
<dbReference type="EMBL" id="BSEV01000001">
    <property type="protein sequence ID" value="GLK07599.1"/>
    <property type="molecule type" value="Genomic_DNA"/>
</dbReference>
<comment type="function">
    <text evidence="9">Aspartyl-tRNA synthetase with relaxed tRNA specificity since it is able to aspartylate not only its cognate tRNA(Asp) but also tRNA(Asn). Reaction proceeds in two steps: L-aspartate is first activated by ATP to form Asp-AMP and then transferred to the acceptor end of tRNA(Asp/Asn).</text>
</comment>
<keyword evidence="12" id="KW-1185">Reference proteome</keyword>
<dbReference type="EC" id="6.1.1.23" evidence="9"/>
<comment type="subcellular location">
    <subcellularLocation>
        <location evidence="1 9">Cytoplasm</location>
    </subcellularLocation>
</comment>
<comment type="similarity">
    <text evidence="2 9">Belongs to the class-II aminoacyl-tRNA synthetase family. Type 2 subfamily.</text>
</comment>
<comment type="catalytic activity">
    <reaction evidence="9">
        <text>tRNA(Asx) + L-aspartate + ATP = L-aspartyl-tRNA(Asx) + AMP + diphosphate</text>
        <dbReference type="Rhea" id="RHEA:18349"/>
        <dbReference type="Rhea" id="RHEA-COMP:9710"/>
        <dbReference type="Rhea" id="RHEA-COMP:9711"/>
        <dbReference type="ChEBI" id="CHEBI:29991"/>
        <dbReference type="ChEBI" id="CHEBI:30616"/>
        <dbReference type="ChEBI" id="CHEBI:33019"/>
        <dbReference type="ChEBI" id="CHEBI:78442"/>
        <dbReference type="ChEBI" id="CHEBI:78516"/>
        <dbReference type="ChEBI" id="CHEBI:456215"/>
        <dbReference type="EC" id="6.1.1.23"/>
    </reaction>
</comment>
<dbReference type="PANTHER" id="PTHR43450">
    <property type="entry name" value="ASPARTYL-TRNA SYNTHETASE"/>
    <property type="match status" value="1"/>
</dbReference>
<reference evidence="11" key="1">
    <citation type="journal article" date="2014" name="Int. J. Syst. Evol. Microbiol.">
        <title>Complete genome sequence of Corynebacterium casei LMG S-19264T (=DSM 44701T), isolated from a smear-ripened cheese.</title>
        <authorList>
            <consortium name="US DOE Joint Genome Institute (JGI-PGF)"/>
            <person name="Walter F."/>
            <person name="Albersmeier A."/>
            <person name="Kalinowski J."/>
            <person name="Ruckert C."/>
        </authorList>
    </citation>
    <scope>NUCLEOTIDE SEQUENCE</scope>
    <source>
        <strain evidence="11">VKM Ac-2007</strain>
    </source>
</reference>
<dbReference type="PRINTS" id="PR01042">
    <property type="entry name" value="TRNASYNTHASP"/>
</dbReference>
<dbReference type="Proteomes" id="UP001143474">
    <property type="component" value="Unassembled WGS sequence"/>
</dbReference>
<evidence type="ECO:0000259" key="10">
    <source>
        <dbReference type="PROSITE" id="PS50862"/>
    </source>
</evidence>
<reference evidence="11" key="2">
    <citation type="submission" date="2023-01" db="EMBL/GenBank/DDBJ databases">
        <authorList>
            <person name="Sun Q."/>
            <person name="Evtushenko L."/>
        </authorList>
    </citation>
    <scope>NUCLEOTIDE SEQUENCE</scope>
    <source>
        <strain evidence="11">VKM Ac-2007</strain>
    </source>
</reference>
<evidence type="ECO:0000256" key="1">
    <source>
        <dbReference type="ARBA" id="ARBA00004496"/>
    </source>
</evidence>
<dbReference type="InterPro" id="IPR012340">
    <property type="entry name" value="NA-bd_OB-fold"/>
</dbReference>
<feature type="site" description="Important for tRNA non-discrimination" evidence="9">
    <location>
        <position position="89"/>
    </location>
</feature>
<dbReference type="InterPro" id="IPR004364">
    <property type="entry name" value="Aa-tRNA-synt_II"/>
</dbReference>
<dbReference type="PANTHER" id="PTHR43450:SF1">
    <property type="entry name" value="ASPARTATE--TRNA LIGASE, CYTOPLASMIC"/>
    <property type="match status" value="1"/>
</dbReference>
<evidence type="ECO:0000256" key="8">
    <source>
        <dbReference type="ARBA" id="ARBA00023146"/>
    </source>
</evidence>
<dbReference type="GO" id="GO:0004815">
    <property type="term" value="F:aspartate-tRNA ligase activity"/>
    <property type="evidence" value="ECO:0007669"/>
    <property type="project" value="UniProtKB-UniRule"/>
</dbReference>
<keyword evidence="8 9" id="KW-0030">Aminoacyl-tRNA synthetase</keyword>
<feature type="binding site" evidence="9">
    <location>
        <begin position="218"/>
        <end position="220"/>
    </location>
    <ligand>
        <name>ATP</name>
        <dbReference type="ChEBI" id="CHEBI:30616"/>
    </ligand>
</feature>
<dbReference type="InterPro" id="IPR004365">
    <property type="entry name" value="NA-bd_OB_tRNA"/>
</dbReference>
<comment type="subunit">
    <text evidence="9">Homodimer.</text>
</comment>
<dbReference type="GO" id="GO:0003723">
    <property type="term" value="F:RNA binding"/>
    <property type="evidence" value="ECO:0007669"/>
    <property type="project" value="TreeGrafter"/>
</dbReference>
<proteinExistence type="inferred from homology"/>
<sequence>MISETATVSPVHRTLAAELPRRIGRQVTVQGWLHRRRTLKSVVFLVLRDRSGLAQAVFTGPEAMSVADGHPEETVLQITGTATANPQAPGGVEVTSPTVAALSGPAAPPPFDLYRPSVPATLPTILDHAPIALRHPLLRAPHAISAASVAGFRTTLDTLGFTEIHTPKVVASATESGANVFAIDWFGSPAYLAQSPQFFKQAMVGVFERVYETGPVFRAEPHDTARHLAQYTSLDAELGFVTDHREVMAVLREVLAGMTATVGRQAGEACALLDVELPAVPERIPEIHFAEAQELLAAHTGEDPRGEPDLAPAHERWLSQWALREHGSEFLFVTGYPMAKRPFYTHPEPGRPEYSNSFDLLFRGLELVTGGQRLHRHEDYLAALAARGESPEPYAGYLAAFRHGMPPHGGFALGLERWTTRLTGADNVRRATLFPRDLHRLTP</sequence>
<feature type="binding site" evidence="9">
    <location>
        <position position="369"/>
    </location>
    <ligand>
        <name>L-aspartate</name>
        <dbReference type="ChEBI" id="CHEBI:29991"/>
    </ligand>
</feature>
<feature type="binding site" evidence="9">
    <location>
        <begin position="414"/>
        <end position="417"/>
    </location>
    <ligand>
        <name>ATP</name>
        <dbReference type="ChEBI" id="CHEBI:30616"/>
    </ligand>
</feature>
<dbReference type="GO" id="GO:0017101">
    <property type="term" value="C:aminoacyl-tRNA synthetase multienzyme complex"/>
    <property type="evidence" value="ECO:0007669"/>
    <property type="project" value="TreeGrafter"/>
</dbReference>
<evidence type="ECO:0000256" key="6">
    <source>
        <dbReference type="ARBA" id="ARBA00022840"/>
    </source>
</evidence>
<gene>
    <name evidence="11" type="primary">aspC</name>
    <name evidence="9" type="synonym">aspS</name>
    <name evidence="11" type="ORF">GCM10017600_10040</name>
</gene>
<evidence type="ECO:0000256" key="7">
    <source>
        <dbReference type="ARBA" id="ARBA00022917"/>
    </source>
</evidence>
<feature type="binding site" evidence="9">
    <location>
        <position position="175"/>
    </location>
    <ligand>
        <name>L-aspartate</name>
        <dbReference type="ChEBI" id="CHEBI:29991"/>
    </ligand>
</feature>
<dbReference type="InterPro" id="IPR006195">
    <property type="entry name" value="aa-tRNA-synth_II"/>
</dbReference>
<organism evidence="11 12">
    <name type="scientific">Streptosporangium carneum</name>
    <dbReference type="NCBI Taxonomy" id="47481"/>
    <lineage>
        <taxon>Bacteria</taxon>
        <taxon>Bacillati</taxon>
        <taxon>Actinomycetota</taxon>
        <taxon>Actinomycetes</taxon>
        <taxon>Streptosporangiales</taxon>
        <taxon>Streptosporangiaceae</taxon>
        <taxon>Streptosporangium</taxon>
    </lineage>
</organism>
<keyword evidence="7 9" id="KW-0648">Protein biosynthesis</keyword>
<feature type="binding site" evidence="9">
    <location>
        <begin position="226"/>
        <end position="228"/>
    </location>
    <ligand>
        <name>ATP</name>
        <dbReference type="ChEBI" id="CHEBI:30616"/>
    </ligand>
</feature>
<keyword evidence="6 9" id="KW-0067">ATP-binding</keyword>
<dbReference type="GO" id="GO:0005829">
    <property type="term" value="C:cytosol"/>
    <property type="evidence" value="ECO:0007669"/>
    <property type="project" value="TreeGrafter"/>
</dbReference>
<dbReference type="GO" id="GO:0005524">
    <property type="term" value="F:ATP binding"/>
    <property type="evidence" value="ECO:0007669"/>
    <property type="project" value="UniProtKB-UniRule"/>
</dbReference>